<dbReference type="HOGENOM" id="CLU_048086_2_2_7"/>
<dbReference type="Proteomes" id="UP000010808">
    <property type="component" value="Chromosome"/>
</dbReference>
<proteinExistence type="predicted"/>
<sequence>MSLSPEILWSGLGWPLIRLILFISLGLFVGNIVEGLRWTRAMGKVATPLIRAGRLKDISGASFALAFFSGVAANSMLSEAYEKGEISDRELVVSNLFNSLPTYFLHMPTVFFIAAPFIGSVAFIYVGLTLLAAFVRTAAIVLWGRFALPEDKVCGNVLSKLKEQESKSFSEILAKALKRLKKRLPRVIYITIPIYIVFFFLRQYGYFEAFQAYLSDHLTFLSWLNPKIFGVIAFSIAAEFTAGLAAAGALLGAGTLEPREIVLALMVGNILSTPMRAVRHQLPYYAGIFRGKMAIKLIIYNQGLRAVSLMLVGAVYFVVTM</sequence>
<gene>
    <name evidence="2" type="ORF">DESAM_20601</name>
</gene>
<evidence type="ECO:0000313" key="2">
    <source>
        <dbReference type="EMBL" id="CCO22888.1"/>
    </source>
</evidence>
<feature type="transmembrane region" description="Helical" evidence="1">
    <location>
        <begin position="227"/>
        <end position="254"/>
    </location>
</feature>
<keyword evidence="1" id="KW-0472">Membrane</keyword>
<protein>
    <submittedName>
        <fullName evidence="2">Nucleoside recognition domain protein</fullName>
    </submittedName>
</protein>
<dbReference type="KEGG" id="dhy:DESAM_20601"/>
<keyword evidence="1" id="KW-1133">Transmembrane helix</keyword>
<feature type="transmembrane region" description="Helical" evidence="1">
    <location>
        <begin position="110"/>
        <end position="135"/>
    </location>
</feature>
<keyword evidence="1" id="KW-0812">Transmembrane</keyword>
<reference evidence="2 3" key="1">
    <citation type="submission" date="2012-10" db="EMBL/GenBank/DDBJ databases">
        <authorList>
            <person name="Genoscope - CEA"/>
        </authorList>
    </citation>
    <scope>NUCLEOTIDE SEQUENCE [LARGE SCALE GENOMIC DNA]</scope>
    <source>
        <strain evidence="3">AM13 / DSM 14728</strain>
    </source>
</reference>
<dbReference type="InterPro" id="IPR038880">
    <property type="entry name" value="MJ0871-like"/>
</dbReference>
<feature type="transmembrane region" description="Helical" evidence="1">
    <location>
        <begin position="187"/>
        <end position="207"/>
    </location>
</feature>
<feature type="transmembrane region" description="Helical" evidence="1">
    <location>
        <begin position="298"/>
        <end position="319"/>
    </location>
</feature>
<dbReference type="PANTHER" id="PTHR38139:SF1">
    <property type="entry name" value="NUCLEOSIDE TRANSPORTER_FEOB GTPASE GATE DOMAIN-CONTAINING PROTEIN"/>
    <property type="match status" value="1"/>
</dbReference>
<dbReference type="PATRIC" id="fig|1121451.3.peg.862"/>
<evidence type="ECO:0000313" key="3">
    <source>
        <dbReference type="Proteomes" id="UP000010808"/>
    </source>
</evidence>
<dbReference type="eggNOG" id="COG3366">
    <property type="taxonomic scope" value="Bacteria"/>
</dbReference>
<dbReference type="AlphaFoldDB" id="L0R820"/>
<feature type="transmembrane region" description="Helical" evidence="1">
    <location>
        <begin position="12"/>
        <end position="33"/>
    </location>
</feature>
<feature type="transmembrane region" description="Helical" evidence="1">
    <location>
        <begin position="58"/>
        <end position="77"/>
    </location>
</feature>
<organism evidence="2 3">
    <name type="scientific">Maridesulfovibrio hydrothermalis AM13 = DSM 14728</name>
    <dbReference type="NCBI Taxonomy" id="1121451"/>
    <lineage>
        <taxon>Bacteria</taxon>
        <taxon>Pseudomonadati</taxon>
        <taxon>Thermodesulfobacteriota</taxon>
        <taxon>Desulfovibrionia</taxon>
        <taxon>Desulfovibrionales</taxon>
        <taxon>Desulfovibrionaceae</taxon>
        <taxon>Maridesulfovibrio</taxon>
    </lineage>
</organism>
<dbReference type="OrthoDB" id="5453678at2"/>
<dbReference type="EMBL" id="FO203522">
    <property type="protein sequence ID" value="CCO22888.1"/>
    <property type="molecule type" value="Genomic_DNA"/>
</dbReference>
<dbReference type="PANTHER" id="PTHR38139">
    <property type="entry name" value="GATE DOMAIN-CONTAINING PROTEIN"/>
    <property type="match status" value="1"/>
</dbReference>
<accession>L0R820</accession>
<evidence type="ECO:0000256" key="1">
    <source>
        <dbReference type="SAM" id="Phobius"/>
    </source>
</evidence>
<dbReference type="RefSeq" id="WP_015335496.1">
    <property type="nucleotide sequence ID" value="NC_020055.1"/>
</dbReference>
<keyword evidence="3" id="KW-1185">Reference proteome</keyword>
<name>L0R820_9BACT</name>
<dbReference type="STRING" id="1121451.DESAM_20601"/>